<sequence length="752" mass="81177">MLVTIEKDLFKVELTPDGSYQTHLQSVLEGLARTATLQHQKLEELEQKEKDAVAAQALMADRQSKMKEAIDEMQKSLQDAHTSRSAKQALEKLAHVNFDELVGLPAKVKEIDEAWTAGKDSIFQASLKVETLVDRVDNLEKGPPGNPAFAELPDKFAAMEQQLQECKETTTKALDGHQKLEEDHARTKNNLGTLEKANTSFEEFTKDQLSLKVNSEDLDIGKFLDLPQRFGPIEAVAKELKESLKDLNLLNEEMDASQVAIKTLREDTDRLLGYVKDGGVEGDEGGGGGGGKMLVPGAGPKQRARLYRQDSSIVDGDEMEPMTPGGGKEIKELTKNLIEMKKKLEKLENAVEAVPKSVAQMTRMLEKATAGSDNLVDEATKSVAYAMGELGGEAGDRLAGEGSVLGRLDGLDSALDEVRYSIQHERRSIEDYIHDCLKVKANTTELNALLAAMLGGGGTVNEDGSPGEGGGALNMLTIMDARLKDKADQDTVNTSFREIWKKIDSVVDSYATKSYLDSKTEDLLQALERVGTLEKRTGEADAAIDNLKTKMNVTEEDIGVLKRDVASVQDEMFDMVTLDAIGPLEEFITTLGYKAEGGGIANDAARRKMQSQEKKSRGATPADEPALDPAQAEALRQLEEREAAEKKAAEEAEAEAAAAAAAEKITQAEEAAAMVAVAGGNVNVNVNVASLAANGETPSETHVRTGPNGEVIVEHHYHHHYDGSGDDAQEGADGSKPQSAVSRGARKSVDSL</sequence>
<feature type="non-terminal residue" evidence="3">
    <location>
        <position position="752"/>
    </location>
</feature>
<dbReference type="PANTHER" id="PTHR34707">
    <property type="entry name" value="VIMENTIN-TYPE INTERMEDIATE FILAMENT-ASSOCIATED COILED-COIL PROTEIN"/>
    <property type="match status" value="1"/>
</dbReference>
<keyword evidence="1" id="KW-0175">Coiled coil</keyword>
<feature type="coiled-coil region" evidence="1">
    <location>
        <begin position="233"/>
        <end position="267"/>
    </location>
</feature>
<proteinExistence type="predicted"/>
<evidence type="ECO:0000256" key="1">
    <source>
        <dbReference type="SAM" id="Coils"/>
    </source>
</evidence>
<dbReference type="Proteomes" id="UP001190700">
    <property type="component" value="Unassembled WGS sequence"/>
</dbReference>
<reference evidence="3 4" key="1">
    <citation type="journal article" date="2015" name="Genome Biol. Evol.">
        <title>Comparative Genomics of a Bacterivorous Green Alga Reveals Evolutionary Causalities and Consequences of Phago-Mixotrophic Mode of Nutrition.</title>
        <authorList>
            <person name="Burns J.A."/>
            <person name="Paasch A."/>
            <person name="Narechania A."/>
            <person name="Kim E."/>
        </authorList>
    </citation>
    <scope>NUCLEOTIDE SEQUENCE [LARGE SCALE GENOMIC DNA]</scope>
    <source>
        <strain evidence="3 4">PLY_AMNH</strain>
    </source>
</reference>
<dbReference type="GO" id="GO:0045098">
    <property type="term" value="C:type III intermediate filament"/>
    <property type="evidence" value="ECO:0007669"/>
    <property type="project" value="TreeGrafter"/>
</dbReference>
<keyword evidence="4" id="KW-1185">Reference proteome</keyword>
<dbReference type="AlphaFoldDB" id="A0AAE0EXL2"/>
<dbReference type="EMBL" id="LGRX02032068">
    <property type="protein sequence ID" value="KAK3244238.1"/>
    <property type="molecule type" value="Genomic_DNA"/>
</dbReference>
<evidence type="ECO:0000313" key="4">
    <source>
        <dbReference type="Proteomes" id="UP001190700"/>
    </source>
</evidence>
<evidence type="ECO:0000313" key="3">
    <source>
        <dbReference type="EMBL" id="KAK3244238.1"/>
    </source>
</evidence>
<accession>A0AAE0EXL2</accession>
<feature type="coiled-coil region" evidence="1">
    <location>
        <begin position="632"/>
        <end position="671"/>
    </location>
</feature>
<feature type="region of interest" description="Disordered" evidence="2">
    <location>
        <begin position="604"/>
        <end position="628"/>
    </location>
</feature>
<dbReference type="PANTHER" id="PTHR34707:SF1">
    <property type="entry name" value="VIMENTIN-TYPE INTERMEDIATE FILAMENT-ASSOCIATED COILED-COIL PROTEIN"/>
    <property type="match status" value="1"/>
</dbReference>
<protein>
    <submittedName>
        <fullName evidence="3">Uncharacterized protein</fullName>
    </submittedName>
</protein>
<gene>
    <name evidence="3" type="ORF">CYMTET_46142</name>
</gene>
<name>A0AAE0EXL2_9CHLO</name>
<feature type="compositionally biased region" description="Basic and acidic residues" evidence="2">
    <location>
        <begin position="604"/>
        <end position="616"/>
    </location>
</feature>
<comment type="caution">
    <text evidence="3">The sequence shown here is derived from an EMBL/GenBank/DDBJ whole genome shotgun (WGS) entry which is preliminary data.</text>
</comment>
<feature type="region of interest" description="Disordered" evidence="2">
    <location>
        <begin position="718"/>
        <end position="752"/>
    </location>
</feature>
<evidence type="ECO:0000256" key="2">
    <source>
        <dbReference type="SAM" id="MobiDB-lite"/>
    </source>
</evidence>
<organism evidence="3 4">
    <name type="scientific">Cymbomonas tetramitiformis</name>
    <dbReference type="NCBI Taxonomy" id="36881"/>
    <lineage>
        <taxon>Eukaryota</taxon>
        <taxon>Viridiplantae</taxon>
        <taxon>Chlorophyta</taxon>
        <taxon>Pyramimonadophyceae</taxon>
        <taxon>Pyramimonadales</taxon>
        <taxon>Pyramimonadaceae</taxon>
        <taxon>Cymbomonas</taxon>
    </lineage>
</organism>